<dbReference type="PANTHER" id="PTHR11851:SF126">
    <property type="entry name" value="CYTOCHROME B-C1 COMPLEX SUBUNIT 1, MITOCHONDRIAL"/>
    <property type="match status" value="1"/>
</dbReference>
<dbReference type="Proteomes" id="UP000094112">
    <property type="component" value="Unassembled WGS sequence"/>
</dbReference>
<dbReference type="Pfam" id="PF05193">
    <property type="entry name" value="Peptidase_M16_C"/>
    <property type="match status" value="1"/>
</dbReference>
<dbReference type="EMBL" id="KV454208">
    <property type="protein sequence ID" value="ODQ62164.1"/>
    <property type="molecule type" value="Genomic_DNA"/>
</dbReference>
<dbReference type="GO" id="GO:0046872">
    <property type="term" value="F:metal ion binding"/>
    <property type="evidence" value="ECO:0007669"/>
    <property type="project" value="InterPro"/>
</dbReference>
<dbReference type="SUPFAM" id="SSF63411">
    <property type="entry name" value="LuxS/MPP-like metallohydrolase"/>
    <property type="match status" value="2"/>
</dbReference>
<gene>
    <name evidence="3" type="ORF">WICANDRAFT_87377</name>
</gene>
<evidence type="ECO:0000259" key="1">
    <source>
        <dbReference type="Pfam" id="PF00675"/>
    </source>
</evidence>
<reference evidence="3 4" key="1">
    <citation type="journal article" date="2016" name="Proc. Natl. Acad. Sci. U.S.A.">
        <title>Comparative genomics of biotechnologically important yeasts.</title>
        <authorList>
            <person name="Riley R."/>
            <person name="Haridas S."/>
            <person name="Wolfe K.H."/>
            <person name="Lopes M.R."/>
            <person name="Hittinger C.T."/>
            <person name="Goeker M."/>
            <person name="Salamov A.A."/>
            <person name="Wisecaver J.H."/>
            <person name="Long T.M."/>
            <person name="Calvey C.H."/>
            <person name="Aerts A.L."/>
            <person name="Barry K.W."/>
            <person name="Choi C."/>
            <person name="Clum A."/>
            <person name="Coughlan A.Y."/>
            <person name="Deshpande S."/>
            <person name="Douglass A.P."/>
            <person name="Hanson S.J."/>
            <person name="Klenk H.-P."/>
            <person name="LaButti K.M."/>
            <person name="Lapidus A."/>
            <person name="Lindquist E.A."/>
            <person name="Lipzen A.M."/>
            <person name="Meier-Kolthoff J.P."/>
            <person name="Ohm R.A."/>
            <person name="Otillar R.P."/>
            <person name="Pangilinan J.L."/>
            <person name="Peng Y."/>
            <person name="Rokas A."/>
            <person name="Rosa C.A."/>
            <person name="Scheuner C."/>
            <person name="Sibirny A.A."/>
            <person name="Slot J.C."/>
            <person name="Stielow J.B."/>
            <person name="Sun H."/>
            <person name="Kurtzman C.P."/>
            <person name="Blackwell M."/>
            <person name="Grigoriev I.V."/>
            <person name="Jeffries T.W."/>
        </authorList>
    </citation>
    <scope>NUCLEOTIDE SEQUENCE [LARGE SCALE GENOMIC DNA]</scope>
    <source>
        <strain evidence="4">ATCC 58044 / CBS 1984 / NCYC 433 / NRRL Y-366-8</strain>
    </source>
</reference>
<dbReference type="Pfam" id="PF00675">
    <property type="entry name" value="Peptidase_M16"/>
    <property type="match status" value="1"/>
</dbReference>
<organism evidence="3 4">
    <name type="scientific">Wickerhamomyces anomalus (strain ATCC 58044 / CBS 1984 / NCYC 433 / NRRL Y-366-8)</name>
    <name type="common">Yeast</name>
    <name type="synonym">Hansenula anomala</name>
    <dbReference type="NCBI Taxonomy" id="683960"/>
    <lineage>
        <taxon>Eukaryota</taxon>
        <taxon>Fungi</taxon>
        <taxon>Dikarya</taxon>
        <taxon>Ascomycota</taxon>
        <taxon>Saccharomycotina</taxon>
        <taxon>Saccharomycetes</taxon>
        <taxon>Phaffomycetales</taxon>
        <taxon>Wickerhamomycetaceae</taxon>
        <taxon>Wickerhamomyces</taxon>
    </lineage>
</organism>
<dbReference type="PANTHER" id="PTHR11851">
    <property type="entry name" value="METALLOPROTEASE"/>
    <property type="match status" value="1"/>
</dbReference>
<protein>
    <submittedName>
        <fullName evidence="3">Uncharacterized protein</fullName>
    </submittedName>
</protein>
<dbReference type="RefSeq" id="XP_019041371.1">
    <property type="nucleotide sequence ID" value="XM_019186106.1"/>
</dbReference>
<dbReference type="GO" id="GO:0004222">
    <property type="term" value="F:metalloendopeptidase activity"/>
    <property type="evidence" value="ECO:0007669"/>
    <property type="project" value="TreeGrafter"/>
</dbReference>
<evidence type="ECO:0000313" key="3">
    <source>
        <dbReference type="EMBL" id="ODQ62164.1"/>
    </source>
</evidence>
<sequence length="450" mass="49641">MLSSSAIRTTAKRSIALRRSIATGHGKTQYTSLKNGVTVATEANSDAKSATLGLYFGAGSTAENPYNNGVSTLLNKVIVNENQTEALTNGFKLGAETSRDFVAYHTQGLKQSLPKALDLLNAKVAQAEFKADSVLKQREIAAKEAEYFEENNHAGRVLQHLHATAFQNTPLALPTIGTVETLSSLVDYDLTSFHKKQYVASNAVVVATGDVNHQEIVDLVEKKLNIQAGEAPEIRKPQFLGSEVRLRDDTLPKAWISIAQKGEALNSPHYYTAKVAAQIFGDYNYHEPISRHLGVKLTGIVNENHLADTWNHFSLSYKDAGLWGFQTQISNIDQIDDLVHFTLREWNRLTISISETEVARGKQLLKNNILFELSSPLAVANDIGAKVIAQGRRPSAEEIFAQIDKVNVASIKAWAGEKLWDQDVVVAGTGQIEDLLDYNRIRNDTSMLRW</sequence>
<dbReference type="AlphaFoldDB" id="A0A1E3PAB4"/>
<dbReference type="InterPro" id="IPR011765">
    <property type="entry name" value="Pept_M16_N"/>
</dbReference>
<dbReference type="GO" id="GO:0045275">
    <property type="term" value="C:respiratory chain complex III"/>
    <property type="evidence" value="ECO:0007669"/>
    <property type="project" value="EnsemblFungi"/>
</dbReference>
<accession>A0A1E3PAB4</accession>
<dbReference type="GO" id="GO:0008121">
    <property type="term" value="F:quinol-cytochrome-c reductase activity"/>
    <property type="evidence" value="ECO:0007669"/>
    <property type="project" value="EnsemblFungi"/>
</dbReference>
<proteinExistence type="predicted"/>
<dbReference type="InterPro" id="IPR011249">
    <property type="entry name" value="Metalloenz_LuxS/M16"/>
</dbReference>
<dbReference type="GO" id="GO:0006122">
    <property type="term" value="P:mitochondrial electron transport, ubiquinol to cytochrome c"/>
    <property type="evidence" value="ECO:0007669"/>
    <property type="project" value="EnsemblFungi"/>
</dbReference>
<name>A0A1E3PAB4_WICAA</name>
<dbReference type="InterPro" id="IPR007863">
    <property type="entry name" value="Peptidase_M16_C"/>
</dbReference>
<dbReference type="GeneID" id="30203352"/>
<feature type="domain" description="Peptidase M16 N-terminal" evidence="1">
    <location>
        <begin position="39"/>
        <end position="178"/>
    </location>
</feature>
<dbReference type="InterPro" id="IPR050361">
    <property type="entry name" value="MPP/UQCRC_Complex"/>
</dbReference>
<feature type="domain" description="Peptidase M16 C-terminal" evidence="2">
    <location>
        <begin position="189"/>
        <end position="365"/>
    </location>
</feature>
<dbReference type="GO" id="GO:0006627">
    <property type="term" value="P:protein processing involved in protein targeting to mitochondrion"/>
    <property type="evidence" value="ECO:0007669"/>
    <property type="project" value="TreeGrafter"/>
</dbReference>
<dbReference type="OrthoDB" id="10251424at2759"/>
<dbReference type="STRING" id="683960.A0A1E3PAB4"/>
<dbReference type="Gene3D" id="3.30.830.10">
    <property type="entry name" value="Metalloenzyme, LuxS/M16 peptidase-like"/>
    <property type="match status" value="2"/>
</dbReference>
<evidence type="ECO:0000313" key="4">
    <source>
        <dbReference type="Proteomes" id="UP000094112"/>
    </source>
</evidence>
<keyword evidence="4" id="KW-1185">Reference proteome</keyword>
<evidence type="ECO:0000259" key="2">
    <source>
        <dbReference type="Pfam" id="PF05193"/>
    </source>
</evidence>
<dbReference type="GO" id="GO:0005743">
    <property type="term" value="C:mitochondrial inner membrane"/>
    <property type="evidence" value="ECO:0007669"/>
    <property type="project" value="EnsemblFungi"/>
</dbReference>